<dbReference type="SUPFAM" id="SSF50978">
    <property type="entry name" value="WD40 repeat-like"/>
    <property type="match status" value="1"/>
</dbReference>
<keyword evidence="5" id="KW-1185">Reference proteome</keyword>
<protein>
    <submittedName>
        <fullName evidence="4">Autophagy protein</fullName>
    </submittedName>
</protein>
<sequence length="526" mass="59316">MSHTIRKHARNITFNQDGSCICLVNNKDGFQIIDSNTLDNLYSESSGTYSHIQLYYKSSLMIMVGLGEDIKISPRQLVIRNIETQEQICEFFYPDTISNVKVNVDRLVVSLQDEIYVYNLATMKLLHVIKNLRKLNGLIDVSMGVSDSNLLMYPTYSVRRRQSMGTAVSKNSQFSGDTRISADVNEINEYGVIHSTVPNADNESSIDINHAEDNEVSPDNYDDMEVTKAGDIIIFDMTSLRPLMVIEAHQNAIKCVCMSKDGSMIATASKLGTIIRVFDTTTGKKKYEFRRGTYRAIIQNIEFSKQNNFLIVTSSSSTIHIFELEPYEIPMESINVSIHETNEQDLVLLDTNINNFNDDIGRPDTANSIINGERSSKSNTMKQLLKKSSKRITREATKKFNEIFINKSQQEKNDITIERNFAWCKFPIDKAEIRGQSSEINIVNDPIILTKIQVEQLKSVVSNTVQSNEKTVHTSASGNTNSTDENGSMLFLPIQILTLDGNLYTFLLDPINGGECLLQSQLFLLL</sequence>
<dbReference type="GO" id="GO:0005737">
    <property type="term" value="C:cytoplasm"/>
    <property type="evidence" value="ECO:0007669"/>
    <property type="project" value="UniProtKB-ARBA"/>
</dbReference>
<dbReference type="SMART" id="SM00320">
    <property type="entry name" value="WD40"/>
    <property type="match status" value="2"/>
</dbReference>
<dbReference type="Proteomes" id="UP000750334">
    <property type="component" value="Unassembled WGS sequence"/>
</dbReference>
<gene>
    <name evidence="4" type="primary">ATG18_2</name>
    <name evidence="4" type="ORF">C6P45_005208</name>
</gene>
<evidence type="ECO:0000256" key="2">
    <source>
        <dbReference type="ARBA" id="ARBA00022737"/>
    </source>
</evidence>
<keyword evidence="1" id="KW-0853">WD repeat</keyword>
<dbReference type="InterPro" id="IPR036322">
    <property type="entry name" value="WD40_repeat_dom_sf"/>
</dbReference>
<evidence type="ECO:0000313" key="4">
    <source>
        <dbReference type="EMBL" id="KAG0667933.1"/>
    </source>
</evidence>
<evidence type="ECO:0000313" key="5">
    <source>
        <dbReference type="Proteomes" id="UP000750334"/>
    </source>
</evidence>
<accession>A0A9P6WC27</accession>
<reference evidence="4 5" key="1">
    <citation type="submission" date="2020-11" db="EMBL/GenBank/DDBJ databases">
        <title>Kefir isolates.</title>
        <authorList>
            <person name="Marcisauskas S."/>
            <person name="Kim Y."/>
            <person name="Blasche S."/>
        </authorList>
    </citation>
    <scope>NUCLEOTIDE SEQUENCE [LARGE SCALE GENOMIC DNA]</scope>
    <source>
        <strain evidence="4 5">OG2</strain>
    </source>
</reference>
<dbReference type="InterPro" id="IPR015943">
    <property type="entry name" value="WD40/YVTN_repeat-like_dom_sf"/>
</dbReference>
<keyword evidence="2" id="KW-0677">Repeat</keyword>
<dbReference type="InterPro" id="IPR001680">
    <property type="entry name" value="WD40_rpt"/>
</dbReference>
<comment type="caution">
    <text evidence="4">The sequence shown here is derived from an EMBL/GenBank/DDBJ whole genome shotgun (WGS) entry which is preliminary data.</text>
</comment>
<name>A0A9P6WC27_MAUEX</name>
<dbReference type="Gene3D" id="2.130.10.10">
    <property type="entry name" value="YVTN repeat-like/Quinoprotein amine dehydrogenase"/>
    <property type="match status" value="1"/>
</dbReference>
<dbReference type="EMBL" id="PUHR01000086">
    <property type="protein sequence ID" value="KAG0667933.1"/>
    <property type="molecule type" value="Genomic_DNA"/>
</dbReference>
<dbReference type="OrthoDB" id="1667587at2759"/>
<organism evidence="4 5">
    <name type="scientific">Maudiozyma exigua</name>
    <name type="common">Yeast</name>
    <name type="synonym">Kazachstania exigua</name>
    <dbReference type="NCBI Taxonomy" id="34358"/>
    <lineage>
        <taxon>Eukaryota</taxon>
        <taxon>Fungi</taxon>
        <taxon>Dikarya</taxon>
        <taxon>Ascomycota</taxon>
        <taxon>Saccharomycotina</taxon>
        <taxon>Saccharomycetes</taxon>
        <taxon>Saccharomycetales</taxon>
        <taxon>Saccharomycetaceae</taxon>
        <taxon>Maudiozyma</taxon>
    </lineage>
</organism>
<comment type="similarity">
    <text evidence="3">Belongs to the WD repeat PROPPIN family.</text>
</comment>
<dbReference type="AlphaFoldDB" id="A0A9P6WC27"/>
<dbReference type="Pfam" id="PF21032">
    <property type="entry name" value="PROPPIN"/>
    <property type="match status" value="2"/>
</dbReference>
<evidence type="ECO:0000256" key="3">
    <source>
        <dbReference type="ARBA" id="ARBA00025740"/>
    </source>
</evidence>
<proteinExistence type="inferred from homology"/>
<evidence type="ECO:0000256" key="1">
    <source>
        <dbReference type="ARBA" id="ARBA00022574"/>
    </source>
</evidence>
<dbReference type="PANTHER" id="PTHR11227">
    <property type="entry name" value="WD-REPEAT PROTEIN INTERACTING WITH PHOSPHOINOSIDES WIPI -RELATED"/>
    <property type="match status" value="1"/>
</dbReference>
<dbReference type="InterPro" id="IPR048720">
    <property type="entry name" value="PROPPIN"/>
</dbReference>